<feature type="transmembrane region" description="Helical" evidence="1">
    <location>
        <begin position="103"/>
        <end position="131"/>
    </location>
</feature>
<keyword evidence="1" id="KW-0472">Membrane</keyword>
<dbReference type="Pfam" id="PF10110">
    <property type="entry name" value="GPDPase_memb"/>
    <property type="match status" value="1"/>
</dbReference>
<sequence>MKFDMGAAWRDATTMMAGNKEVLLVVAGIFFFLPALVVGLMVPSLTDILGSTTDPEAMQEQLLALYAGYGWLFVLAGLAQVAGYIALLALLRDASRPTVGDAIKAGLVGMIPAFVGYILASVLIGLVLMLLVGAAALAGSTALTVIVSILALVIAIYMYVKFSLLTPVIALEGTYNPIKALARSWKLSKGNSLRLFLFYLLLFIVYFIVAMVVGLVVGLLVFALGDTLGLTINAILSGLIGAGFAIIFVSVLAAIHRQLAGPSAGAVSETFE</sequence>
<accession>A0A1C7DBD1</accession>
<reference evidence="3 4" key="1">
    <citation type="submission" date="2016-07" db="EMBL/GenBank/DDBJ databases">
        <title>Complete genome sequence of Altererythrobacter namhicola JCM 16345T, containing esterase-encoding genes.</title>
        <authorList>
            <person name="Cheng H."/>
            <person name="Wu Y.-H."/>
            <person name="Jian S.-L."/>
            <person name="Huo Y.-Y."/>
            <person name="Wang C.-S."/>
            <person name="Xu X.-W."/>
        </authorList>
    </citation>
    <scope>NUCLEOTIDE SEQUENCE [LARGE SCALE GENOMIC DNA]</scope>
    <source>
        <strain evidence="3 4">JCM 16345</strain>
    </source>
</reference>
<feature type="domain" description="Glycerophosphoryl diester phosphodiesterase membrane" evidence="2">
    <location>
        <begin position="140"/>
        <end position="239"/>
    </location>
</feature>
<feature type="transmembrane region" description="Helical" evidence="1">
    <location>
        <begin position="21"/>
        <end position="43"/>
    </location>
</feature>
<dbReference type="OrthoDB" id="7391073at2"/>
<name>A0A1C7DBD1_9SPHN</name>
<dbReference type="EMBL" id="CP016545">
    <property type="protein sequence ID" value="ANU08754.1"/>
    <property type="molecule type" value="Genomic_DNA"/>
</dbReference>
<dbReference type="AlphaFoldDB" id="A0A1C7DBD1"/>
<protein>
    <recommendedName>
        <fullName evidence="2">Glycerophosphoryl diester phosphodiesterase membrane domain-containing protein</fullName>
    </recommendedName>
</protein>
<evidence type="ECO:0000256" key="1">
    <source>
        <dbReference type="SAM" id="Phobius"/>
    </source>
</evidence>
<dbReference type="STRING" id="645517.A6F65_02473"/>
<keyword evidence="1" id="KW-0812">Transmembrane</keyword>
<dbReference type="RefSeq" id="WP_067789332.1">
    <property type="nucleotide sequence ID" value="NZ_CP016545.1"/>
</dbReference>
<dbReference type="Proteomes" id="UP000092698">
    <property type="component" value="Chromosome"/>
</dbReference>
<keyword evidence="4" id="KW-1185">Reference proteome</keyword>
<dbReference type="InterPro" id="IPR018476">
    <property type="entry name" value="GlyceroP-diester-Pdiesterase_M"/>
</dbReference>
<dbReference type="KEGG" id="anh:A6F65_02473"/>
<evidence type="ECO:0000313" key="3">
    <source>
        <dbReference type="EMBL" id="ANU08754.1"/>
    </source>
</evidence>
<gene>
    <name evidence="3" type="ORF">A6F65_02473</name>
</gene>
<evidence type="ECO:0000259" key="2">
    <source>
        <dbReference type="Pfam" id="PF10110"/>
    </source>
</evidence>
<proteinExistence type="predicted"/>
<organism evidence="3 4">
    <name type="scientific">Paraurantiacibacter namhicola</name>
    <dbReference type="NCBI Taxonomy" id="645517"/>
    <lineage>
        <taxon>Bacteria</taxon>
        <taxon>Pseudomonadati</taxon>
        <taxon>Pseudomonadota</taxon>
        <taxon>Alphaproteobacteria</taxon>
        <taxon>Sphingomonadales</taxon>
        <taxon>Erythrobacteraceae</taxon>
        <taxon>Paraurantiacibacter</taxon>
    </lineage>
</organism>
<feature type="transmembrane region" description="Helical" evidence="1">
    <location>
        <begin position="63"/>
        <end position="91"/>
    </location>
</feature>
<evidence type="ECO:0000313" key="4">
    <source>
        <dbReference type="Proteomes" id="UP000092698"/>
    </source>
</evidence>
<feature type="transmembrane region" description="Helical" evidence="1">
    <location>
        <begin position="230"/>
        <end position="255"/>
    </location>
</feature>
<keyword evidence="1" id="KW-1133">Transmembrane helix</keyword>
<feature type="transmembrane region" description="Helical" evidence="1">
    <location>
        <begin position="196"/>
        <end position="224"/>
    </location>
</feature>
<feature type="transmembrane region" description="Helical" evidence="1">
    <location>
        <begin position="137"/>
        <end position="160"/>
    </location>
</feature>